<organism evidence="1 2">
    <name type="scientific">Maritimibacter fusiformis</name>
    <dbReference type="NCBI Taxonomy" id="2603819"/>
    <lineage>
        <taxon>Bacteria</taxon>
        <taxon>Pseudomonadati</taxon>
        <taxon>Pseudomonadota</taxon>
        <taxon>Alphaproteobacteria</taxon>
        <taxon>Rhodobacterales</taxon>
        <taxon>Roseobacteraceae</taxon>
        <taxon>Maritimibacter</taxon>
    </lineage>
</organism>
<dbReference type="SUPFAM" id="SSF52540">
    <property type="entry name" value="P-loop containing nucleoside triphosphate hydrolases"/>
    <property type="match status" value="1"/>
</dbReference>
<accession>A0A5D0RKM9</accession>
<dbReference type="Proteomes" id="UP000322080">
    <property type="component" value="Unassembled WGS sequence"/>
</dbReference>
<proteinExistence type="predicted"/>
<evidence type="ECO:0000313" key="2">
    <source>
        <dbReference type="Proteomes" id="UP000322080"/>
    </source>
</evidence>
<sequence length="269" mass="29282">MIAAVRPRHVLVHFGLHKTGTSTAERTLFDNRALLAPFAEFVGRKSWPEVSEAAKRYSQTPTPGALDRLGAALAARLSDTQTSGPTLCIVNVDLSGHIPGLGPVRDYGALPVLIGEVRRRIEARFGNPDLRFLVSTRASRDWLASLYWQNLKVSRLDLDREVFSTRLAPVAETGPLLAAVEATLGDRPLIRAPLEGSRDHRLGPAWPILRALDVPDDVVAAMIPHRRLKVTPDEETVAAVLELNRSALDDEECADAKAMLIALAGIDEG</sequence>
<evidence type="ECO:0000313" key="1">
    <source>
        <dbReference type="EMBL" id="TYB82180.1"/>
    </source>
</evidence>
<evidence type="ECO:0008006" key="3">
    <source>
        <dbReference type="Google" id="ProtNLM"/>
    </source>
</evidence>
<reference evidence="1 2" key="1">
    <citation type="submission" date="2019-08" db="EMBL/GenBank/DDBJ databases">
        <title>Identification of a novel species of the genus Boseongicola.</title>
        <authorList>
            <person name="Zhang X.-Q."/>
        </authorList>
    </citation>
    <scope>NUCLEOTIDE SEQUENCE [LARGE SCALE GENOMIC DNA]</scope>
    <source>
        <strain evidence="1 2">HY14</strain>
    </source>
</reference>
<dbReference type="EMBL" id="VSIY01000004">
    <property type="protein sequence ID" value="TYB82180.1"/>
    <property type="molecule type" value="Genomic_DNA"/>
</dbReference>
<name>A0A5D0RKM9_9RHOB</name>
<dbReference type="AlphaFoldDB" id="A0A5D0RKM9"/>
<dbReference type="RefSeq" id="WP_148376942.1">
    <property type="nucleotide sequence ID" value="NZ_VSIY01000004.1"/>
</dbReference>
<dbReference type="InterPro" id="IPR027417">
    <property type="entry name" value="P-loop_NTPase"/>
</dbReference>
<protein>
    <recommendedName>
        <fullName evidence="3">Sulfotransferase family protein</fullName>
    </recommendedName>
</protein>
<comment type="caution">
    <text evidence="1">The sequence shown here is derived from an EMBL/GenBank/DDBJ whole genome shotgun (WGS) entry which is preliminary data.</text>
</comment>
<keyword evidence="2" id="KW-1185">Reference proteome</keyword>
<gene>
    <name evidence="1" type="ORF">FVF75_05470</name>
</gene>